<feature type="compositionally biased region" description="Polar residues" evidence="1">
    <location>
        <begin position="302"/>
        <end position="318"/>
    </location>
</feature>
<dbReference type="AlphaFoldDB" id="A0A1A8WRR7"/>
<feature type="compositionally biased region" description="Basic and acidic residues" evidence="1">
    <location>
        <begin position="319"/>
        <end position="336"/>
    </location>
</feature>
<accession>A0A1A8WRR7</accession>
<reference evidence="4" key="1">
    <citation type="submission" date="2016-05" db="EMBL/GenBank/DDBJ databases">
        <authorList>
            <person name="Naeem Raeece"/>
        </authorList>
    </citation>
    <scope>NUCLEOTIDE SEQUENCE [LARGE SCALE GENOMIC DNA]</scope>
</reference>
<feature type="compositionally biased region" description="Polar residues" evidence="1">
    <location>
        <begin position="204"/>
        <end position="224"/>
    </location>
</feature>
<evidence type="ECO:0000256" key="2">
    <source>
        <dbReference type="SAM" id="Phobius"/>
    </source>
</evidence>
<feature type="region of interest" description="Disordered" evidence="1">
    <location>
        <begin position="201"/>
        <end position="225"/>
    </location>
</feature>
<feature type="transmembrane region" description="Helical" evidence="2">
    <location>
        <begin position="404"/>
        <end position="423"/>
    </location>
</feature>
<name>A0A1A8WRR7_PLAOA</name>
<dbReference type="EMBL" id="FLQU01001685">
    <property type="protein sequence ID" value="SBS94015.1"/>
    <property type="molecule type" value="Genomic_DNA"/>
</dbReference>
<dbReference type="Proteomes" id="UP000078560">
    <property type="component" value="Unassembled WGS sequence"/>
</dbReference>
<feature type="region of interest" description="Disordered" evidence="1">
    <location>
        <begin position="375"/>
        <end position="396"/>
    </location>
</feature>
<gene>
    <name evidence="3" type="ORF">POVCU2_0085450</name>
</gene>
<keyword evidence="2" id="KW-1133">Transmembrane helix</keyword>
<organism evidence="3 4">
    <name type="scientific">Plasmodium ovale curtisi</name>
    <dbReference type="NCBI Taxonomy" id="864141"/>
    <lineage>
        <taxon>Eukaryota</taxon>
        <taxon>Sar</taxon>
        <taxon>Alveolata</taxon>
        <taxon>Apicomplexa</taxon>
        <taxon>Aconoidasida</taxon>
        <taxon>Haemosporida</taxon>
        <taxon>Plasmodiidae</taxon>
        <taxon>Plasmodium</taxon>
        <taxon>Plasmodium (Plasmodium)</taxon>
    </lineage>
</organism>
<evidence type="ECO:0000313" key="3">
    <source>
        <dbReference type="EMBL" id="SBS94015.1"/>
    </source>
</evidence>
<feature type="region of interest" description="Disordered" evidence="1">
    <location>
        <begin position="301"/>
        <end position="357"/>
    </location>
</feature>
<protein>
    <recommendedName>
        <fullName evidence="5">PIR Superfamily Protein</fullName>
    </recommendedName>
</protein>
<evidence type="ECO:0000313" key="4">
    <source>
        <dbReference type="Proteomes" id="UP000078560"/>
    </source>
</evidence>
<feature type="compositionally biased region" description="Polar residues" evidence="1">
    <location>
        <begin position="379"/>
        <end position="396"/>
    </location>
</feature>
<sequence length="472" mass="53056">MIQVSYSRSEPPSIKEKCTETYADIVSEVGTKIADFEKMEKDENYVSKCLNVRSYLDEKGKTYAECFGEKSFLGYKDIYVMMRVHLPEYTKYKECRLELTPHTKESVHIQIEQEPACTGESCSSTITQVVKETEIPEDCIDESCSNPSSEIVELQDLSTDYVYESEESEETDEQSNQSVQHGNDFVSDILSMSQSVVDAFVGDNSGTNGKDTYLSDSSDSSEMYPQTEAATHENELNLFQKLLTDIVQLFTFTLNPFASSGSSDNSHVTDGQIISREGSFLGRFPFFGHYLSTQDKLFDGRNSFSPNRNSHEGTLSQGHESHFEKLQSSRKLDNEHYPITSTNMHDSSRSLGHNSGKDIRNGITIINRVVNPNGETVPRDTSFNVDPADQNTLTTGNQEKTTNVSVTLFLIILALTMITAILIKFTSLGDIFDEKEEKKEEENEELDRILNQPSLPTSDSSIYLSYSSLLKE</sequence>
<evidence type="ECO:0008006" key="5">
    <source>
        <dbReference type="Google" id="ProtNLM"/>
    </source>
</evidence>
<feature type="region of interest" description="Disordered" evidence="1">
    <location>
        <begin position="439"/>
        <end position="460"/>
    </location>
</feature>
<feature type="compositionally biased region" description="Polar residues" evidence="1">
    <location>
        <begin position="339"/>
        <end position="353"/>
    </location>
</feature>
<keyword evidence="2" id="KW-0472">Membrane</keyword>
<evidence type="ECO:0000256" key="1">
    <source>
        <dbReference type="SAM" id="MobiDB-lite"/>
    </source>
</evidence>
<keyword evidence="2" id="KW-0812">Transmembrane</keyword>
<proteinExistence type="predicted"/>